<evidence type="ECO:0000313" key="8">
    <source>
        <dbReference type="Proteomes" id="UP001558713"/>
    </source>
</evidence>
<dbReference type="GO" id="GO:0005576">
    <property type="term" value="C:extracellular region"/>
    <property type="evidence" value="ECO:0007669"/>
    <property type="project" value="UniProtKB-SubCell"/>
</dbReference>
<comment type="subcellular location">
    <subcellularLocation>
        <location evidence="1 6">Secreted</location>
    </subcellularLocation>
</comment>
<dbReference type="Pfam" id="PF05938">
    <property type="entry name" value="Self-incomp_S1"/>
    <property type="match status" value="1"/>
</dbReference>
<dbReference type="PANTHER" id="PTHR31232">
    <property type="match status" value="1"/>
</dbReference>
<dbReference type="EMBL" id="JBANAX010000751">
    <property type="protein sequence ID" value="KAL1194528.1"/>
    <property type="molecule type" value="Genomic_DNA"/>
</dbReference>
<dbReference type="GO" id="GO:0060320">
    <property type="term" value="P:rejection of self pollen"/>
    <property type="evidence" value="ECO:0007669"/>
    <property type="project" value="UniProtKB-KW"/>
</dbReference>
<comment type="similarity">
    <text evidence="2 6">Belongs to the plant self-incompatibility (S1) protein family.</text>
</comment>
<name>A0ABD0ZJ69_CARAN</name>
<evidence type="ECO:0000256" key="6">
    <source>
        <dbReference type="RuleBase" id="RU367044"/>
    </source>
</evidence>
<evidence type="ECO:0000313" key="7">
    <source>
        <dbReference type="EMBL" id="KAL1194528.1"/>
    </source>
</evidence>
<dbReference type="InterPro" id="IPR010264">
    <property type="entry name" value="Self-incomp_S1"/>
</dbReference>
<keyword evidence="4 6" id="KW-0964">Secreted</keyword>
<reference evidence="7 8" key="1">
    <citation type="submission" date="2024-04" db="EMBL/GenBank/DDBJ databases">
        <title>Genome assembly C_amara_ONT_v2.</title>
        <authorList>
            <person name="Yant L."/>
            <person name="Moore C."/>
            <person name="Slenker M."/>
        </authorList>
    </citation>
    <scope>NUCLEOTIDE SEQUENCE [LARGE SCALE GENOMIC DNA]</scope>
    <source>
        <tissue evidence="7">Leaf</tissue>
    </source>
</reference>
<comment type="caution">
    <text evidence="7">The sequence shown here is derived from an EMBL/GenBank/DDBJ whole genome shotgun (WGS) entry which is preliminary data.</text>
</comment>
<evidence type="ECO:0000256" key="4">
    <source>
        <dbReference type="ARBA" id="ARBA00022525"/>
    </source>
</evidence>
<sequence>MISSTYHYFIFVLVTYLVVFKMSLAIENISIVDGDLPFPPKHVMIINTLLTHGALVVHCRNKGKDLGFKAILYQERFNFSFRVNLRRTTTYTCTFSWPENTKTFDIFRVDRDDNPKSICGICRECIWLISESGPCRARRDGGPPYCFSWAS</sequence>
<keyword evidence="8" id="KW-1185">Reference proteome</keyword>
<organism evidence="7 8">
    <name type="scientific">Cardamine amara subsp. amara</name>
    <dbReference type="NCBI Taxonomy" id="228776"/>
    <lineage>
        <taxon>Eukaryota</taxon>
        <taxon>Viridiplantae</taxon>
        <taxon>Streptophyta</taxon>
        <taxon>Embryophyta</taxon>
        <taxon>Tracheophyta</taxon>
        <taxon>Spermatophyta</taxon>
        <taxon>Magnoliopsida</taxon>
        <taxon>eudicotyledons</taxon>
        <taxon>Gunneridae</taxon>
        <taxon>Pentapetalae</taxon>
        <taxon>rosids</taxon>
        <taxon>malvids</taxon>
        <taxon>Brassicales</taxon>
        <taxon>Brassicaceae</taxon>
        <taxon>Cardamineae</taxon>
        <taxon>Cardamine</taxon>
    </lineage>
</organism>
<protein>
    <recommendedName>
        <fullName evidence="6">S-protein homolog</fullName>
    </recommendedName>
</protein>
<dbReference type="Proteomes" id="UP001558713">
    <property type="component" value="Unassembled WGS sequence"/>
</dbReference>
<dbReference type="PANTHER" id="PTHR31232:SF89">
    <property type="entry name" value="S-PROTEIN HOMOLOG"/>
    <property type="match status" value="1"/>
</dbReference>
<dbReference type="AlphaFoldDB" id="A0ABD0ZJ69"/>
<keyword evidence="3 6" id="KW-0713">Self-incompatibility</keyword>
<accession>A0ABD0ZJ69</accession>
<proteinExistence type="inferred from homology"/>
<evidence type="ECO:0000256" key="1">
    <source>
        <dbReference type="ARBA" id="ARBA00004613"/>
    </source>
</evidence>
<evidence type="ECO:0000256" key="3">
    <source>
        <dbReference type="ARBA" id="ARBA00022471"/>
    </source>
</evidence>
<evidence type="ECO:0000256" key="2">
    <source>
        <dbReference type="ARBA" id="ARBA00005581"/>
    </source>
</evidence>
<keyword evidence="5" id="KW-0732">Signal</keyword>
<evidence type="ECO:0000256" key="5">
    <source>
        <dbReference type="ARBA" id="ARBA00022729"/>
    </source>
</evidence>
<gene>
    <name evidence="7" type="ORF">V5N11_008371</name>
</gene>